<dbReference type="EC" id="2.3.1.-" evidence="2"/>
<dbReference type="GO" id="GO:0016746">
    <property type="term" value="F:acyltransferase activity"/>
    <property type="evidence" value="ECO:0007669"/>
    <property type="project" value="UniProtKB-KW"/>
</dbReference>
<feature type="domain" description="N-acetyltransferase" evidence="1">
    <location>
        <begin position="3"/>
        <end position="142"/>
    </location>
</feature>
<dbReference type="InterPro" id="IPR000182">
    <property type="entry name" value="GNAT_dom"/>
</dbReference>
<sequence>MSPVLETAQAKDAQEVGLILHSWLQNTQWVPKLYTRVETIGFADSMIARGWVTVARKHNVAGFLARDAGFVHALYLSDEMRGQGIGRALIARAKAEEEMLTLWTFLANTDARQFYLREGFQEVTRTDGSGNDEKLPDICYQWRTNGET</sequence>
<dbReference type="Gene3D" id="3.40.630.30">
    <property type="match status" value="1"/>
</dbReference>
<dbReference type="CDD" id="cd04301">
    <property type="entry name" value="NAT_SF"/>
    <property type="match status" value="1"/>
</dbReference>
<proteinExistence type="predicted"/>
<protein>
    <submittedName>
        <fullName evidence="2">GNAT family N-acetyltransferase</fullName>
        <ecNumber evidence="2">2.3.1.-</ecNumber>
    </submittedName>
</protein>
<comment type="caution">
    <text evidence="2">The sequence shown here is derived from an EMBL/GenBank/DDBJ whole genome shotgun (WGS) entry which is preliminary data.</text>
</comment>
<keyword evidence="3" id="KW-1185">Reference proteome</keyword>
<dbReference type="PROSITE" id="PS51186">
    <property type="entry name" value="GNAT"/>
    <property type="match status" value="1"/>
</dbReference>
<gene>
    <name evidence="2" type="ORF">ACFFUT_02150</name>
</gene>
<dbReference type="RefSeq" id="WP_213887523.1">
    <property type="nucleotide sequence ID" value="NZ_JAGFNU010000001.1"/>
</dbReference>
<keyword evidence="2" id="KW-0808">Transferase</keyword>
<reference evidence="2 3" key="1">
    <citation type="submission" date="2024-09" db="EMBL/GenBank/DDBJ databases">
        <authorList>
            <person name="Sun Q."/>
            <person name="Mori K."/>
        </authorList>
    </citation>
    <scope>NUCLEOTIDE SEQUENCE [LARGE SCALE GENOMIC DNA]</scope>
    <source>
        <strain evidence="2 3">CECT 8726</strain>
    </source>
</reference>
<keyword evidence="2" id="KW-0012">Acyltransferase</keyword>
<evidence type="ECO:0000313" key="2">
    <source>
        <dbReference type="EMBL" id="MFB9230586.1"/>
    </source>
</evidence>
<dbReference type="Proteomes" id="UP001589683">
    <property type="component" value="Unassembled WGS sequence"/>
</dbReference>
<dbReference type="SUPFAM" id="SSF55729">
    <property type="entry name" value="Acyl-CoA N-acyltransferases (Nat)"/>
    <property type="match status" value="1"/>
</dbReference>
<evidence type="ECO:0000313" key="3">
    <source>
        <dbReference type="Proteomes" id="UP001589683"/>
    </source>
</evidence>
<evidence type="ECO:0000259" key="1">
    <source>
        <dbReference type="PROSITE" id="PS51186"/>
    </source>
</evidence>
<dbReference type="EMBL" id="JBHMEA010000007">
    <property type="protein sequence ID" value="MFB9230586.1"/>
    <property type="molecule type" value="Genomic_DNA"/>
</dbReference>
<accession>A0ABV5JAW2</accession>
<organism evidence="2 3">
    <name type="scientific">Pseudohalocynthiibacter aestuariivivens</name>
    <dbReference type="NCBI Taxonomy" id="1591409"/>
    <lineage>
        <taxon>Bacteria</taxon>
        <taxon>Pseudomonadati</taxon>
        <taxon>Pseudomonadota</taxon>
        <taxon>Alphaproteobacteria</taxon>
        <taxon>Rhodobacterales</taxon>
        <taxon>Paracoccaceae</taxon>
        <taxon>Pseudohalocynthiibacter</taxon>
    </lineage>
</organism>
<dbReference type="Pfam" id="PF13508">
    <property type="entry name" value="Acetyltransf_7"/>
    <property type="match status" value="1"/>
</dbReference>
<dbReference type="InterPro" id="IPR016181">
    <property type="entry name" value="Acyl_CoA_acyltransferase"/>
</dbReference>
<name>A0ABV5JAW2_9RHOB</name>